<evidence type="ECO:0000313" key="7">
    <source>
        <dbReference type="EMBL" id="GFH45175.1"/>
    </source>
</evidence>
<dbReference type="SUPFAM" id="SSF46785">
    <property type="entry name" value="Winged helix' DNA-binding domain"/>
    <property type="match status" value="1"/>
</dbReference>
<feature type="compositionally biased region" description="Basic and acidic residues" evidence="5">
    <location>
        <begin position="500"/>
        <end position="510"/>
    </location>
</feature>
<name>A0AAD3CHC6_9STRA</name>
<feature type="region of interest" description="Disordered" evidence="5">
    <location>
        <begin position="315"/>
        <end position="344"/>
    </location>
</feature>
<dbReference type="InterPro" id="IPR000232">
    <property type="entry name" value="HSF_DNA-bd"/>
</dbReference>
<accession>A0AAD3CHC6</accession>
<dbReference type="AlphaFoldDB" id="A0AAD3CHC6"/>
<dbReference type="GO" id="GO:0005634">
    <property type="term" value="C:nucleus"/>
    <property type="evidence" value="ECO:0007669"/>
    <property type="project" value="UniProtKB-SubCell"/>
</dbReference>
<evidence type="ECO:0000256" key="3">
    <source>
        <dbReference type="ARBA" id="ARBA00023242"/>
    </source>
</evidence>
<evidence type="ECO:0000256" key="1">
    <source>
        <dbReference type="ARBA" id="ARBA00004123"/>
    </source>
</evidence>
<comment type="subcellular location">
    <subcellularLocation>
        <location evidence="1">Nucleus</location>
    </subcellularLocation>
</comment>
<organism evidence="7 8">
    <name type="scientific">Chaetoceros tenuissimus</name>
    <dbReference type="NCBI Taxonomy" id="426638"/>
    <lineage>
        <taxon>Eukaryota</taxon>
        <taxon>Sar</taxon>
        <taxon>Stramenopiles</taxon>
        <taxon>Ochrophyta</taxon>
        <taxon>Bacillariophyta</taxon>
        <taxon>Coscinodiscophyceae</taxon>
        <taxon>Chaetocerotophycidae</taxon>
        <taxon>Chaetocerotales</taxon>
        <taxon>Chaetocerotaceae</taxon>
        <taxon>Chaetoceros</taxon>
    </lineage>
</organism>
<sequence length="519" mass="59225">MGIFESDGLDNQRLLLNGFNGIRIRKVRVQARDMYARYLTITTVSKMGTTPWILLRYKRGDRGAAAMTKSKNRSSRTTVREKSDASIIEKYERNDLTGTTFPIKLHIALKVLHNEESEDIVSWLPHGRSFKIHNMRVFEEIIMKRFFRQSKISSFRRQLNLYGFQRVHYGRDIGSYYHRYFLRGKPQLAKHITRESCTMQQMYNHQRLQHQEASATCIDEPYKQQQQGGMAGGASTFDVNRSQDFYDMPYMGSVNDIDMVDAGISSSRGIPLLRSSNEGGIEGQATVSNVLNNGTSMVRQSVRTSDLLMNHHNASHQEALHSPLRSPQVQHEHALSNLSAQEQQQVQEQVQLQEQDTMSMSTSALRAGYFPTRTLTALSNNTSHTPIIAPTRTGERDQLTSFSSLLPLLSAERMPALSVALLSSLSSLQQGAVSSSLESDQSMQQQQQQQLQLLQLLVLRQQQLQQQRRQSMLHHIEELPRMISQEVPNMMTNAHNNNKHQHEQRERNEGPSDNQSLCE</sequence>
<evidence type="ECO:0000259" key="6">
    <source>
        <dbReference type="SMART" id="SM00415"/>
    </source>
</evidence>
<keyword evidence="2" id="KW-0238">DNA-binding</keyword>
<dbReference type="Pfam" id="PF00447">
    <property type="entry name" value="HSF_DNA-bind"/>
    <property type="match status" value="1"/>
</dbReference>
<comment type="similarity">
    <text evidence="4">Belongs to the HSF family.</text>
</comment>
<protein>
    <recommendedName>
        <fullName evidence="6">HSF-type DNA-binding domain-containing protein</fullName>
    </recommendedName>
</protein>
<dbReference type="EMBL" id="BLLK01000020">
    <property type="protein sequence ID" value="GFH45175.1"/>
    <property type="molecule type" value="Genomic_DNA"/>
</dbReference>
<keyword evidence="3" id="KW-0539">Nucleus</keyword>
<dbReference type="InterPro" id="IPR036388">
    <property type="entry name" value="WH-like_DNA-bd_sf"/>
</dbReference>
<evidence type="ECO:0000256" key="4">
    <source>
        <dbReference type="RuleBase" id="RU004020"/>
    </source>
</evidence>
<evidence type="ECO:0000256" key="5">
    <source>
        <dbReference type="SAM" id="MobiDB-lite"/>
    </source>
</evidence>
<dbReference type="PANTHER" id="PTHR10015:SF206">
    <property type="entry name" value="HSF-TYPE DNA-BINDING DOMAIN-CONTAINING PROTEIN"/>
    <property type="match status" value="1"/>
</dbReference>
<feature type="domain" description="HSF-type DNA-binding" evidence="6">
    <location>
        <begin position="97"/>
        <end position="195"/>
    </location>
</feature>
<gene>
    <name evidence="7" type="ORF">CTEN210_01649</name>
</gene>
<comment type="caution">
    <text evidence="7">The sequence shown here is derived from an EMBL/GenBank/DDBJ whole genome shotgun (WGS) entry which is preliminary data.</text>
</comment>
<dbReference type="GO" id="GO:0043565">
    <property type="term" value="F:sequence-specific DNA binding"/>
    <property type="evidence" value="ECO:0007669"/>
    <property type="project" value="InterPro"/>
</dbReference>
<dbReference type="GO" id="GO:0003700">
    <property type="term" value="F:DNA-binding transcription factor activity"/>
    <property type="evidence" value="ECO:0007669"/>
    <property type="project" value="InterPro"/>
</dbReference>
<evidence type="ECO:0000313" key="8">
    <source>
        <dbReference type="Proteomes" id="UP001054902"/>
    </source>
</evidence>
<proteinExistence type="inferred from homology"/>
<dbReference type="PANTHER" id="PTHR10015">
    <property type="entry name" value="HEAT SHOCK TRANSCRIPTION FACTOR"/>
    <property type="match status" value="1"/>
</dbReference>
<evidence type="ECO:0000256" key="2">
    <source>
        <dbReference type="ARBA" id="ARBA00023125"/>
    </source>
</evidence>
<dbReference type="FunFam" id="1.10.10.10:FF:000479">
    <property type="entry name" value="Predicted protein"/>
    <property type="match status" value="1"/>
</dbReference>
<reference evidence="7 8" key="1">
    <citation type="journal article" date="2021" name="Sci. Rep.">
        <title>The genome of the diatom Chaetoceros tenuissimus carries an ancient integrated fragment of an extant virus.</title>
        <authorList>
            <person name="Hongo Y."/>
            <person name="Kimura K."/>
            <person name="Takaki Y."/>
            <person name="Yoshida Y."/>
            <person name="Baba S."/>
            <person name="Kobayashi G."/>
            <person name="Nagasaki K."/>
            <person name="Hano T."/>
            <person name="Tomaru Y."/>
        </authorList>
    </citation>
    <scope>NUCLEOTIDE SEQUENCE [LARGE SCALE GENOMIC DNA]</scope>
    <source>
        <strain evidence="7 8">NIES-3715</strain>
    </source>
</reference>
<dbReference type="InterPro" id="IPR036390">
    <property type="entry name" value="WH_DNA-bd_sf"/>
</dbReference>
<dbReference type="Proteomes" id="UP001054902">
    <property type="component" value="Unassembled WGS sequence"/>
</dbReference>
<dbReference type="Gene3D" id="1.10.10.10">
    <property type="entry name" value="Winged helix-like DNA-binding domain superfamily/Winged helix DNA-binding domain"/>
    <property type="match status" value="1"/>
</dbReference>
<dbReference type="SMART" id="SM00415">
    <property type="entry name" value="HSF"/>
    <property type="match status" value="1"/>
</dbReference>
<feature type="region of interest" description="Disordered" evidence="5">
    <location>
        <begin position="492"/>
        <end position="519"/>
    </location>
</feature>
<keyword evidence="8" id="KW-1185">Reference proteome</keyword>